<organism evidence="6 7">
    <name type="scientific">Prochlorothrix hollandica PCC 9006 = CALU 1027</name>
    <dbReference type="NCBI Taxonomy" id="317619"/>
    <lineage>
        <taxon>Bacteria</taxon>
        <taxon>Bacillati</taxon>
        <taxon>Cyanobacteriota</taxon>
        <taxon>Cyanophyceae</taxon>
        <taxon>Prochlorotrichales</taxon>
        <taxon>Prochlorotrichaceae</taxon>
        <taxon>Prochlorothrix</taxon>
    </lineage>
</organism>
<keyword evidence="4" id="KW-0804">Transcription</keyword>
<reference evidence="6" key="1">
    <citation type="submission" date="2012-04" db="EMBL/GenBank/DDBJ databases">
        <authorList>
            <person name="Borisov I.G."/>
            <person name="Ivanikova N.V."/>
            <person name="Pinevich A.V."/>
        </authorList>
    </citation>
    <scope>NUCLEOTIDE SEQUENCE</scope>
    <source>
        <strain evidence="6">CALU 1027</strain>
    </source>
</reference>
<comment type="similarity">
    <text evidence="1">Belongs to the LysR transcriptional regulatory family.</text>
</comment>
<evidence type="ECO:0000259" key="5">
    <source>
        <dbReference type="PROSITE" id="PS50931"/>
    </source>
</evidence>
<evidence type="ECO:0000256" key="4">
    <source>
        <dbReference type="ARBA" id="ARBA00023163"/>
    </source>
</evidence>
<evidence type="ECO:0000313" key="6">
    <source>
        <dbReference type="EMBL" id="KKI99312.1"/>
    </source>
</evidence>
<gene>
    <name evidence="6" type="ORF">PROH_16515</name>
</gene>
<dbReference type="EMBL" id="AJTX02000006">
    <property type="protein sequence ID" value="KKI99312.1"/>
    <property type="molecule type" value="Genomic_DNA"/>
</dbReference>
<keyword evidence="3" id="KW-0238">DNA-binding</keyword>
<evidence type="ECO:0000256" key="1">
    <source>
        <dbReference type="ARBA" id="ARBA00009437"/>
    </source>
</evidence>
<name>A0A0M2PW51_PROHO</name>
<dbReference type="PRINTS" id="PR00039">
    <property type="entry name" value="HTHLYSR"/>
</dbReference>
<evidence type="ECO:0000256" key="2">
    <source>
        <dbReference type="ARBA" id="ARBA00023015"/>
    </source>
</evidence>
<dbReference type="SUPFAM" id="SSF53850">
    <property type="entry name" value="Periplasmic binding protein-like II"/>
    <property type="match status" value="1"/>
</dbReference>
<keyword evidence="7" id="KW-1185">Reference proteome</keyword>
<evidence type="ECO:0000256" key="3">
    <source>
        <dbReference type="ARBA" id="ARBA00023125"/>
    </source>
</evidence>
<dbReference type="PROSITE" id="PS50931">
    <property type="entry name" value="HTH_LYSR"/>
    <property type="match status" value="1"/>
</dbReference>
<dbReference type="Pfam" id="PF03466">
    <property type="entry name" value="LysR_substrate"/>
    <property type="match status" value="1"/>
</dbReference>
<dbReference type="Proteomes" id="UP000034681">
    <property type="component" value="Unassembled WGS sequence"/>
</dbReference>
<keyword evidence="2" id="KW-0805">Transcription regulation</keyword>
<evidence type="ECO:0000313" key="7">
    <source>
        <dbReference type="Proteomes" id="UP000034681"/>
    </source>
</evidence>
<sequence>MRLEQLQAFLAIAETHSFQGAAKYCQVNQSTISRQIQSLEASVGAELFHRNGAVSLTLAGQSLLPRAKRICQEWRTATQELSDLLNGHQTELCVAAISSVCCHYLPEAFEQFNQEYPEVQLRVTSLGSDRALKVLRDDLVDIAVVMQNRFLTASSPLVVTPLFQDTIHILMAANHPLSSLERVPWDALARYPHAVFKDGYGMRRIIEEQFSQQAQTLNVALELNTLDAFRGIVRRGQVVALLPQSALLEVQGDPSLTVRSTVAPRLTREVVCVTTEDRLRIPPIRRFCELLQQVVVAQEQLPFPQAV</sequence>
<dbReference type="GO" id="GO:0005829">
    <property type="term" value="C:cytosol"/>
    <property type="evidence" value="ECO:0007669"/>
    <property type="project" value="TreeGrafter"/>
</dbReference>
<dbReference type="Pfam" id="PF00126">
    <property type="entry name" value="HTH_1"/>
    <property type="match status" value="1"/>
</dbReference>
<dbReference type="FunFam" id="1.10.10.10:FF:000001">
    <property type="entry name" value="LysR family transcriptional regulator"/>
    <property type="match status" value="1"/>
</dbReference>
<dbReference type="InterPro" id="IPR036388">
    <property type="entry name" value="WH-like_DNA-bd_sf"/>
</dbReference>
<dbReference type="RefSeq" id="WP_016923762.1">
    <property type="nucleotide sequence ID" value="NZ_KB235937.1"/>
</dbReference>
<dbReference type="eggNOG" id="COG0583">
    <property type="taxonomic scope" value="Bacteria"/>
</dbReference>
<comment type="caution">
    <text evidence="6">The sequence shown here is derived from an EMBL/GenBank/DDBJ whole genome shotgun (WGS) entry which is preliminary data.</text>
</comment>
<dbReference type="CDD" id="cd05466">
    <property type="entry name" value="PBP2_LTTR_substrate"/>
    <property type="match status" value="1"/>
</dbReference>
<dbReference type="PANTHER" id="PTHR30419:SF8">
    <property type="entry name" value="NITROGEN ASSIMILATION TRANSCRIPTIONAL ACTIVATOR-RELATED"/>
    <property type="match status" value="1"/>
</dbReference>
<dbReference type="InterPro" id="IPR050950">
    <property type="entry name" value="HTH-type_LysR_regulators"/>
</dbReference>
<dbReference type="GO" id="GO:0003677">
    <property type="term" value="F:DNA binding"/>
    <property type="evidence" value="ECO:0007669"/>
    <property type="project" value="UniProtKB-KW"/>
</dbReference>
<dbReference type="AlphaFoldDB" id="A0A0M2PW51"/>
<protein>
    <submittedName>
        <fullName evidence="6">Transcriptional regulator</fullName>
    </submittedName>
</protein>
<dbReference type="InterPro" id="IPR005119">
    <property type="entry name" value="LysR_subst-bd"/>
</dbReference>
<dbReference type="OrthoDB" id="119203at2"/>
<dbReference type="PANTHER" id="PTHR30419">
    <property type="entry name" value="HTH-TYPE TRANSCRIPTIONAL REGULATOR YBHD"/>
    <property type="match status" value="1"/>
</dbReference>
<dbReference type="SUPFAM" id="SSF46785">
    <property type="entry name" value="Winged helix' DNA-binding domain"/>
    <property type="match status" value="1"/>
</dbReference>
<dbReference type="Gene3D" id="1.10.10.10">
    <property type="entry name" value="Winged helix-like DNA-binding domain superfamily/Winged helix DNA-binding domain"/>
    <property type="match status" value="1"/>
</dbReference>
<dbReference type="GO" id="GO:0003700">
    <property type="term" value="F:DNA-binding transcription factor activity"/>
    <property type="evidence" value="ECO:0007669"/>
    <property type="project" value="InterPro"/>
</dbReference>
<dbReference type="Gene3D" id="3.40.190.290">
    <property type="match status" value="1"/>
</dbReference>
<dbReference type="InterPro" id="IPR000847">
    <property type="entry name" value="LysR_HTH_N"/>
</dbReference>
<dbReference type="InterPro" id="IPR036390">
    <property type="entry name" value="WH_DNA-bd_sf"/>
</dbReference>
<accession>A0A0M2PW51</accession>
<dbReference type="STRING" id="317619.GCA_000332315_02486"/>
<feature type="domain" description="HTH lysR-type" evidence="5">
    <location>
        <begin position="1"/>
        <end position="57"/>
    </location>
</feature>
<proteinExistence type="inferred from homology"/>